<dbReference type="GO" id="GO:0005524">
    <property type="term" value="F:ATP binding"/>
    <property type="evidence" value="ECO:0007669"/>
    <property type="project" value="UniProtKB-KW"/>
</dbReference>
<evidence type="ECO:0000256" key="2">
    <source>
        <dbReference type="ARBA" id="ARBA00022801"/>
    </source>
</evidence>
<dbReference type="Pfam" id="PF00270">
    <property type="entry name" value="DEAD"/>
    <property type="match status" value="1"/>
</dbReference>
<evidence type="ECO:0000259" key="5">
    <source>
        <dbReference type="PROSITE" id="PS51192"/>
    </source>
</evidence>
<dbReference type="GO" id="GO:0003676">
    <property type="term" value="F:nucleic acid binding"/>
    <property type="evidence" value="ECO:0007669"/>
    <property type="project" value="InterPro"/>
</dbReference>
<gene>
    <name evidence="6" type="ORF">CHLNCDRAFT_11200</name>
</gene>
<dbReference type="Gene3D" id="3.40.50.300">
    <property type="entry name" value="P-loop containing nucleotide triphosphate hydrolases"/>
    <property type="match status" value="1"/>
</dbReference>
<feature type="non-terminal residue" evidence="6">
    <location>
        <position position="211"/>
    </location>
</feature>
<reference evidence="6 7" key="1">
    <citation type="journal article" date="2010" name="Plant Cell">
        <title>The Chlorella variabilis NC64A genome reveals adaptation to photosymbiosis, coevolution with viruses, and cryptic sex.</title>
        <authorList>
            <person name="Blanc G."/>
            <person name="Duncan G."/>
            <person name="Agarkova I."/>
            <person name="Borodovsky M."/>
            <person name="Gurnon J."/>
            <person name="Kuo A."/>
            <person name="Lindquist E."/>
            <person name="Lucas S."/>
            <person name="Pangilinan J."/>
            <person name="Polle J."/>
            <person name="Salamov A."/>
            <person name="Terry A."/>
            <person name="Yamada T."/>
            <person name="Dunigan D.D."/>
            <person name="Grigoriev I.V."/>
            <person name="Claverie J.M."/>
            <person name="Van Etten J.L."/>
        </authorList>
    </citation>
    <scope>NUCLEOTIDE SEQUENCE [LARGE SCALE GENOMIC DNA]</scope>
    <source>
        <strain evidence="6 7">NC64A</strain>
    </source>
</reference>
<dbReference type="GO" id="GO:0004386">
    <property type="term" value="F:helicase activity"/>
    <property type="evidence" value="ECO:0007669"/>
    <property type="project" value="UniProtKB-KW"/>
</dbReference>
<dbReference type="OrthoDB" id="513631at2759"/>
<dbReference type="InterPro" id="IPR052431">
    <property type="entry name" value="SKI2_subfamily_helicases"/>
</dbReference>
<keyword evidence="4" id="KW-0067">ATP-binding</keyword>
<protein>
    <recommendedName>
        <fullName evidence="5">Helicase ATP-binding domain-containing protein</fullName>
    </recommendedName>
</protein>
<dbReference type="AlphaFoldDB" id="E1Z6X1"/>
<keyword evidence="2" id="KW-0378">Hydrolase</keyword>
<dbReference type="Proteomes" id="UP000008141">
    <property type="component" value="Unassembled WGS sequence"/>
</dbReference>
<dbReference type="InterPro" id="IPR027417">
    <property type="entry name" value="P-loop_NTPase"/>
</dbReference>
<evidence type="ECO:0000313" key="7">
    <source>
        <dbReference type="Proteomes" id="UP000008141"/>
    </source>
</evidence>
<evidence type="ECO:0000256" key="1">
    <source>
        <dbReference type="ARBA" id="ARBA00022741"/>
    </source>
</evidence>
<dbReference type="RefSeq" id="XP_005850527.1">
    <property type="nucleotide sequence ID" value="XM_005850465.1"/>
</dbReference>
<organism evidence="7">
    <name type="scientific">Chlorella variabilis</name>
    <name type="common">Green alga</name>
    <dbReference type="NCBI Taxonomy" id="554065"/>
    <lineage>
        <taxon>Eukaryota</taxon>
        <taxon>Viridiplantae</taxon>
        <taxon>Chlorophyta</taxon>
        <taxon>core chlorophytes</taxon>
        <taxon>Trebouxiophyceae</taxon>
        <taxon>Chlorellales</taxon>
        <taxon>Chlorellaceae</taxon>
        <taxon>Chlorella clade</taxon>
        <taxon>Chlorella</taxon>
    </lineage>
</organism>
<dbReference type="PANTHER" id="PTHR44533">
    <property type="entry name" value="DEAD/H RNA HELICASE, PUTATIVE-RELATED"/>
    <property type="match status" value="1"/>
</dbReference>
<sequence>RFQMRHCGHLLPREAPRDCDPRVESFNPDIWQRQVLDAIDARSSALIVAPTSSGKTFISAYCINSVVLREDDPEGRVVFVAPNRALVNQVAAQMYRDFESVVTGVFTRDYMHKVESSRILVTVPACLEILLLGPTSQEWVSKVRYVVLDEVHCMREVNLGEGGSRDGTGSTWEHILLLLRCPFLALSATIGNPREFCDWLASVKQLQAEQD</sequence>
<dbReference type="FunFam" id="3.40.50.300:FF:001039">
    <property type="entry name" value="ATP-dependent RNA helicase DDX60"/>
    <property type="match status" value="1"/>
</dbReference>
<dbReference type="eggNOG" id="KOG0949">
    <property type="taxonomic scope" value="Eukaryota"/>
</dbReference>
<evidence type="ECO:0000256" key="3">
    <source>
        <dbReference type="ARBA" id="ARBA00022806"/>
    </source>
</evidence>
<evidence type="ECO:0000313" key="6">
    <source>
        <dbReference type="EMBL" id="EFN58425.1"/>
    </source>
</evidence>
<dbReference type="SMART" id="SM00487">
    <property type="entry name" value="DEXDc"/>
    <property type="match status" value="1"/>
</dbReference>
<evidence type="ECO:0000256" key="4">
    <source>
        <dbReference type="ARBA" id="ARBA00022840"/>
    </source>
</evidence>
<keyword evidence="3" id="KW-0347">Helicase</keyword>
<dbReference type="KEGG" id="cvr:CHLNCDRAFT_11200"/>
<dbReference type="STRING" id="554065.E1Z6X1"/>
<dbReference type="PANTHER" id="PTHR44533:SF4">
    <property type="entry name" value="DEAD_H RNA HELICASE, PUTATIVE-RELATED"/>
    <property type="match status" value="1"/>
</dbReference>
<dbReference type="OMA" id="SAYCINS"/>
<dbReference type="InParanoid" id="E1Z6X1"/>
<dbReference type="GO" id="GO:0005737">
    <property type="term" value="C:cytoplasm"/>
    <property type="evidence" value="ECO:0007669"/>
    <property type="project" value="TreeGrafter"/>
</dbReference>
<proteinExistence type="predicted"/>
<dbReference type="GO" id="GO:0016787">
    <property type="term" value="F:hydrolase activity"/>
    <property type="evidence" value="ECO:0007669"/>
    <property type="project" value="UniProtKB-KW"/>
</dbReference>
<accession>E1Z6X1</accession>
<name>E1Z6X1_CHLVA</name>
<keyword evidence="7" id="KW-1185">Reference proteome</keyword>
<feature type="domain" description="Helicase ATP-binding" evidence="5">
    <location>
        <begin position="36"/>
        <end position="208"/>
    </location>
</feature>
<keyword evidence="1" id="KW-0547">Nucleotide-binding</keyword>
<dbReference type="EMBL" id="GL433837">
    <property type="protein sequence ID" value="EFN58425.1"/>
    <property type="molecule type" value="Genomic_DNA"/>
</dbReference>
<dbReference type="InterPro" id="IPR011545">
    <property type="entry name" value="DEAD/DEAH_box_helicase_dom"/>
</dbReference>
<dbReference type="InterPro" id="IPR014001">
    <property type="entry name" value="Helicase_ATP-bd"/>
</dbReference>
<dbReference type="GeneID" id="17358235"/>
<dbReference type="SUPFAM" id="SSF52540">
    <property type="entry name" value="P-loop containing nucleoside triphosphate hydrolases"/>
    <property type="match status" value="1"/>
</dbReference>
<dbReference type="PROSITE" id="PS51192">
    <property type="entry name" value="HELICASE_ATP_BIND_1"/>
    <property type="match status" value="1"/>
</dbReference>
<feature type="non-terminal residue" evidence="6">
    <location>
        <position position="1"/>
    </location>
</feature>